<feature type="region of interest" description="Disordered" evidence="1">
    <location>
        <begin position="181"/>
        <end position="296"/>
    </location>
</feature>
<gene>
    <name evidence="2 4" type="ORF">P152DRAFT_471749</name>
</gene>
<name>A0A6G1GAK7_9PEZI</name>
<keyword evidence="3" id="KW-1185">Reference proteome</keyword>
<dbReference type="GeneID" id="54421665"/>
<protein>
    <submittedName>
        <fullName evidence="2 4">Uncharacterized protein</fullName>
    </submittedName>
</protein>
<sequence>MAEPETWAERLQRAETLQASLSNIDAKGWRSASMQSSAWESLLDLHLVNLTSHQIIISQIVQHPDLANDASSVFRGRIQGMLDISTRLLDQARLVKAELRNESGNSPEDDATRTHKVRLATAPGAHIPDTPVKRSLENSVIELSPSKRLKPSTEESNTVPVEYDDITAEVEVRLRAQAIRRAERRRERTMSPNTKRKRNKRKRRSQDSIAEVEGGVMDLRMGKSRGKRAKFRHDGDEGVGMPGGSDTGDSRPGTGAKGATGEAEEEGWMALKRNKSNASIESDKGRPVKKRQKAGF</sequence>
<dbReference type="RefSeq" id="XP_033536749.1">
    <property type="nucleotide sequence ID" value="XM_033681095.1"/>
</dbReference>
<evidence type="ECO:0000256" key="1">
    <source>
        <dbReference type="SAM" id="MobiDB-lite"/>
    </source>
</evidence>
<reference evidence="4" key="2">
    <citation type="submission" date="2020-04" db="EMBL/GenBank/DDBJ databases">
        <authorList>
            <consortium name="NCBI Genome Project"/>
        </authorList>
    </citation>
    <scope>NUCLEOTIDE SEQUENCE</scope>
    <source>
        <strain evidence="4">CBS 781.70</strain>
    </source>
</reference>
<accession>A0A6G1GAK7</accession>
<dbReference type="AlphaFoldDB" id="A0A6G1GAK7"/>
<feature type="compositionally biased region" description="Basic residues" evidence="1">
    <location>
        <begin position="194"/>
        <end position="204"/>
    </location>
</feature>
<dbReference type="Proteomes" id="UP000504638">
    <property type="component" value="Unplaced"/>
</dbReference>
<evidence type="ECO:0000313" key="4">
    <source>
        <dbReference type="RefSeq" id="XP_033536749.1"/>
    </source>
</evidence>
<organism evidence="2">
    <name type="scientific">Eremomyces bilateralis CBS 781.70</name>
    <dbReference type="NCBI Taxonomy" id="1392243"/>
    <lineage>
        <taxon>Eukaryota</taxon>
        <taxon>Fungi</taxon>
        <taxon>Dikarya</taxon>
        <taxon>Ascomycota</taxon>
        <taxon>Pezizomycotina</taxon>
        <taxon>Dothideomycetes</taxon>
        <taxon>Dothideomycetes incertae sedis</taxon>
        <taxon>Eremomycetales</taxon>
        <taxon>Eremomycetaceae</taxon>
        <taxon>Eremomyces</taxon>
    </lineage>
</organism>
<dbReference type="EMBL" id="ML975152">
    <property type="protein sequence ID" value="KAF1815118.1"/>
    <property type="molecule type" value="Genomic_DNA"/>
</dbReference>
<reference evidence="2 4" key="1">
    <citation type="submission" date="2020-01" db="EMBL/GenBank/DDBJ databases">
        <authorList>
            <consortium name="DOE Joint Genome Institute"/>
            <person name="Haridas S."/>
            <person name="Albert R."/>
            <person name="Binder M."/>
            <person name="Bloem J."/>
            <person name="Labutti K."/>
            <person name="Salamov A."/>
            <person name="Andreopoulos B."/>
            <person name="Baker S.E."/>
            <person name="Barry K."/>
            <person name="Bills G."/>
            <person name="Bluhm B.H."/>
            <person name="Cannon C."/>
            <person name="Castanera R."/>
            <person name="Culley D.E."/>
            <person name="Daum C."/>
            <person name="Ezra D."/>
            <person name="Gonzalez J.B."/>
            <person name="Henrissat B."/>
            <person name="Kuo A."/>
            <person name="Liang C."/>
            <person name="Lipzen A."/>
            <person name="Lutzoni F."/>
            <person name="Magnuson J."/>
            <person name="Mondo S."/>
            <person name="Nolan M."/>
            <person name="Ohm R."/>
            <person name="Pangilinan J."/>
            <person name="Park H.-J."/>
            <person name="Ramirez L."/>
            <person name="Alfaro M."/>
            <person name="Sun H."/>
            <person name="Tritt A."/>
            <person name="Yoshinaga Y."/>
            <person name="Zwiers L.-H."/>
            <person name="Turgeon B.G."/>
            <person name="Goodwin S.B."/>
            <person name="Spatafora J.W."/>
            <person name="Crous P.W."/>
            <person name="Grigoriev I.V."/>
        </authorList>
    </citation>
    <scope>NUCLEOTIDE SEQUENCE</scope>
    <source>
        <strain evidence="2 4">CBS 781.70</strain>
    </source>
</reference>
<feature type="compositionally biased region" description="Basic residues" evidence="1">
    <location>
        <begin position="222"/>
        <end position="231"/>
    </location>
</feature>
<feature type="compositionally biased region" description="Basic residues" evidence="1">
    <location>
        <begin position="287"/>
        <end position="296"/>
    </location>
</feature>
<evidence type="ECO:0000313" key="2">
    <source>
        <dbReference type="EMBL" id="KAF1815118.1"/>
    </source>
</evidence>
<reference evidence="4" key="3">
    <citation type="submission" date="2025-04" db="UniProtKB">
        <authorList>
            <consortium name="RefSeq"/>
        </authorList>
    </citation>
    <scope>IDENTIFICATION</scope>
    <source>
        <strain evidence="4">CBS 781.70</strain>
    </source>
</reference>
<proteinExistence type="predicted"/>
<evidence type="ECO:0000313" key="3">
    <source>
        <dbReference type="Proteomes" id="UP000504638"/>
    </source>
</evidence>